<reference evidence="3 5" key="2">
    <citation type="submission" date="2023-10" db="EMBL/GenBank/DDBJ databases">
        <title>To unveil natural product biosynthetic capacity in Pseudoalteromonas.</title>
        <authorList>
            <person name="Wang J."/>
        </authorList>
    </citation>
    <scope>NUCLEOTIDE SEQUENCE [LARGE SCALE GENOMIC DNA]</scope>
    <source>
        <strain evidence="3 5">DSM 15914</strain>
    </source>
</reference>
<keyword evidence="1" id="KW-0472">Membrane</keyword>
<sequence length="144" mass="16218">MIRKRKNKDIFITLVTRLVLLAGLYFGASALWPDLFEHTLFLPIAFAITVISVVFQGGTGTNRRPEQMLLKEGEKLILIYGANKIMMPIAQVESVAIDDNYLGIIEKNNGNGYDIMCKGSQEQIYHHLKNILGTHIENCNVQLL</sequence>
<dbReference type="AlphaFoldDB" id="A0A8I2HAU7"/>
<name>A0A8I2HAU7_9GAMM</name>
<accession>A0A8I2HAU7</accession>
<gene>
    <name evidence="2" type="ORF">F9Y85_18745</name>
    <name evidence="3" type="ORF">R5H13_01320</name>
</gene>
<proteinExistence type="predicted"/>
<keyword evidence="1" id="KW-1133">Transmembrane helix</keyword>
<dbReference type="EMBL" id="WEIA01000014">
    <property type="protein sequence ID" value="NLR23311.1"/>
    <property type="molecule type" value="Genomic_DNA"/>
</dbReference>
<keyword evidence="1" id="KW-0812">Transmembrane</keyword>
<evidence type="ECO:0000256" key="1">
    <source>
        <dbReference type="SAM" id="Phobius"/>
    </source>
</evidence>
<dbReference type="RefSeq" id="WP_039494631.1">
    <property type="nucleotide sequence ID" value="NZ_CBCSDF010000018.1"/>
</dbReference>
<dbReference type="Proteomes" id="UP001304419">
    <property type="component" value="Chromosome 1"/>
</dbReference>
<dbReference type="EMBL" id="CP137578">
    <property type="protein sequence ID" value="WOX28945.1"/>
    <property type="molecule type" value="Genomic_DNA"/>
</dbReference>
<evidence type="ECO:0000313" key="5">
    <source>
        <dbReference type="Proteomes" id="UP001304419"/>
    </source>
</evidence>
<feature type="transmembrane region" description="Helical" evidence="1">
    <location>
        <begin position="38"/>
        <end position="58"/>
    </location>
</feature>
<organism evidence="2 4">
    <name type="scientific">Pseudoalteromonas maricaloris</name>
    <dbReference type="NCBI Taxonomy" id="184924"/>
    <lineage>
        <taxon>Bacteria</taxon>
        <taxon>Pseudomonadati</taxon>
        <taxon>Pseudomonadota</taxon>
        <taxon>Gammaproteobacteria</taxon>
        <taxon>Alteromonadales</taxon>
        <taxon>Pseudoalteromonadaceae</taxon>
        <taxon>Pseudoalteromonas</taxon>
    </lineage>
</organism>
<evidence type="ECO:0000313" key="3">
    <source>
        <dbReference type="EMBL" id="WOX28945.1"/>
    </source>
</evidence>
<feature type="transmembrane region" description="Helical" evidence="1">
    <location>
        <begin position="12"/>
        <end position="32"/>
    </location>
</feature>
<evidence type="ECO:0000313" key="2">
    <source>
        <dbReference type="EMBL" id="NLR23311.1"/>
    </source>
</evidence>
<dbReference type="Proteomes" id="UP000646877">
    <property type="component" value="Unassembled WGS sequence"/>
</dbReference>
<reference evidence="2" key="1">
    <citation type="submission" date="2019-10" db="EMBL/GenBank/DDBJ databases">
        <authorList>
            <person name="Paulsen S."/>
        </authorList>
    </citation>
    <scope>NUCLEOTIDE SEQUENCE</scope>
    <source>
        <strain evidence="2">LMG 19692</strain>
    </source>
</reference>
<evidence type="ECO:0000313" key="4">
    <source>
        <dbReference type="Proteomes" id="UP000646877"/>
    </source>
</evidence>
<protein>
    <submittedName>
        <fullName evidence="2">Uncharacterized protein</fullName>
    </submittedName>
</protein>
<keyword evidence="5" id="KW-1185">Reference proteome</keyword>